<organism evidence="1 2">
    <name type="scientific">Zwartia hollandica</name>
    <dbReference type="NCBI Taxonomy" id="324606"/>
    <lineage>
        <taxon>Bacteria</taxon>
        <taxon>Pseudomonadati</taxon>
        <taxon>Pseudomonadota</taxon>
        <taxon>Betaproteobacteria</taxon>
        <taxon>Burkholderiales</taxon>
        <taxon>Alcaligenaceae</taxon>
        <taxon>Zwartia</taxon>
    </lineage>
</organism>
<dbReference type="PROSITE" id="PS51257">
    <property type="entry name" value="PROKAR_LIPOPROTEIN"/>
    <property type="match status" value="1"/>
</dbReference>
<accession>A0A953T0L1</accession>
<keyword evidence="2" id="KW-1185">Reference proteome</keyword>
<protein>
    <recommendedName>
        <fullName evidence="3">Lipoprotein</fullName>
    </recommendedName>
</protein>
<dbReference type="NCBIfam" id="NF046053">
    <property type="entry name" value="lipo_BPTD_2524"/>
    <property type="match status" value="1"/>
</dbReference>
<dbReference type="AlphaFoldDB" id="A0A953T0L1"/>
<proteinExistence type="predicted"/>
<evidence type="ECO:0008006" key="3">
    <source>
        <dbReference type="Google" id="ProtNLM"/>
    </source>
</evidence>
<reference evidence="1" key="1">
    <citation type="submission" date="2021-07" db="EMBL/GenBank/DDBJ databases">
        <title>New genus and species of the family Alcaligenaceae.</title>
        <authorList>
            <person name="Hahn M.W."/>
        </authorList>
    </citation>
    <scope>NUCLEOTIDE SEQUENCE</scope>
    <source>
        <strain evidence="1">LF4-65</strain>
    </source>
</reference>
<evidence type="ECO:0000313" key="1">
    <source>
        <dbReference type="EMBL" id="MBZ1349233.1"/>
    </source>
</evidence>
<sequence>MKRHWLTLICPILLGGCLGINPTNSPKDSFTVPVAFQEVFARAQAQAKECWSADGEFPVKSSSDQASGSARVWVTGVLGSTPYAQVDMRSLGERNTEVVATVMGVNMWNRASLSALHEVMQFGVPTCSSYMPRAAPR</sequence>
<dbReference type="Proteomes" id="UP000739565">
    <property type="component" value="Unassembled WGS sequence"/>
</dbReference>
<dbReference type="RefSeq" id="WP_259659645.1">
    <property type="nucleotide sequence ID" value="NZ_JAHXRI010000001.1"/>
</dbReference>
<dbReference type="EMBL" id="JAHXRI010000001">
    <property type="protein sequence ID" value="MBZ1349233.1"/>
    <property type="molecule type" value="Genomic_DNA"/>
</dbReference>
<gene>
    <name evidence="1" type="ORF">KZZ10_01110</name>
</gene>
<evidence type="ECO:0000313" key="2">
    <source>
        <dbReference type="Proteomes" id="UP000739565"/>
    </source>
</evidence>
<name>A0A953T0L1_9BURK</name>
<comment type="caution">
    <text evidence="1">The sequence shown here is derived from an EMBL/GenBank/DDBJ whole genome shotgun (WGS) entry which is preliminary data.</text>
</comment>